<dbReference type="PANTHER" id="PTHR15688:SF1">
    <property type="entry name" value="KINETOCHORE-ASSOCIATED PROTEIN 1"/>
    <property type="match status" value="1"/>
</dbReference>
<dbReference type="Pfam" id="PF10493">
    <property type="entry name" value="Rod_C"/>
    <property type="match status" value="2"/>
</dbReference>
<dbReference type="InterPro" id="IPR052802">
    <property type="entry name" value="KNTC1"/>
</dbReference>
<dbReference type="EMBL" id="DS985252">
    <property type="protein sequence ID" value="EDV21747.1"/>
    <property type="molecule type" value="Genomic_DNA"/>
</dbReference>
<dbReference type="GO" id="GO:0005737">
    <property type="term" value="C:cytoplasm"/>
    <property type="evidence" value="ECO:0000318"/>
    <property type="project" value="GO_Central"/>
</dbReference>
<dbReference type="InParanoid" id="B3S6F0"/>
<name>B3S6F0_TRIAD</name>
<keyword evidence="7" id="KW-1185">Reference proteome</keyword>
<accession>B3S6F0</accession>
<dbReference type="GO" id="GO:1903394">
    <property type="term" value="P:protein localization to kinetochore involved in kinetochore assembly"/>
    <property type="evidence" value="ECO:0000318"/>
    <property type="project" value="GO_Central"/>
</dbReference>
<evidence type="ECO:0000259" key="1">
    <source>
        <dbReference type="Pfam" id="PF10493"/>
    </source>
</evidence>
<dbReference type="GO" id="GO:0000070">
    <property type="term" value="P:mitotic sister chromatid segregation"/>
    <property type="evidence" value="ECO:0000318"/>
    <property type="project" value="GO_Central"/>
</dbReference>
<dbReference type="CTD" id="6756971"/>
<proteinExistence type="predicted"/>
<evidence type="ECO:0000313" key="6">
    <source>
        <dbReference type="EMBL" id="EDV21747.1"/>
    </source>
</evidence>
<feature type="domain" description="KNTC1 first ARM-repeats" evidence="5">
    <location>
        <begin position="384"/>
        <end position="499"/>
    </location>
</feature>
<evidence type="ECO:0000313" key="7">
    <source>
        <dbReference type="Proteomes" id="UP000009022"/>
    </source>
</evidence>
<dbReference type="GO" id="GO:1990423">
    <property type="term" value="C:RZZ complex"/>
    <property type="evidence" value="ECO:0000318"/>
    <property type="project" value="GO_Central"/>
</dbReference>
<dbReference type="PhylomeDB" id="B3S6F0"/>
<dbReference type="GeneID" id="6756971"/>
<dbReference type="GO" id="GO:0031267">
    <property type="term" value="F:small GTPase binding"/>
    <property type="evidence" value="ECO:0000318"/>
    <property type="project" value="GO_Central"/>
</dbReference>
<evidence type="ECO:0000259" key="5">
    <source>
        <dbReference type="Pfam" id="PF24520"/>
    </source>
</evidence>
<evidence type="ECO:0000259" key="2">
    <source>
        <dbReference type="Pfam" id="PF24506"/>
    </source>
</evidence>
<dbReference type="InterPro" id="IPR055405">
    <property type="entry name" value="ARM_KNTC1_3rd"/>
</dbReference>
<dbReference type="Pfam" id="PF24515">
    <property type="entry name" value="ARM_KNTC1_3rd"/>
    <property type="match status" value="1"/>
</dbReference>
<sequence length="1760" mass="202266">MSWESLDVSISAGDDCVTSLLTPKKIQDNPVFQLDNVAIVKATQNNRFSCKLTNSVLKRRSGCLHFLNIEKEQILFSKFNQMLRYNNELKYSAKEIHLFQKIIDVNVDKHEKKIFCSIAVIPDRSNEDHCQILLLMSSGLLMRITHLNLRELLKAIDGGNIPMLSQITDNIRVLSHDISQYIDEPVCMTYQPTFELSYLLVIGGKGNEPLCVLEIPSEDTYNVVHSISSEFLGTSICKCCLVDRNLLLVLHSDKSLSLWACSLLTLFMMKLWQEHKVENFLCGTDSLKIHNSVFSYRQKQPNSQKLFILSNENENYFIHVLSMPFLHKIYSVSASTSTYLIEMNGNKDNVFFIESRSFSDDNSLPAMRVKSIRESSPSQRFSYLLHKGRYQEALDFAHLYQFGDEEIQLVYMVKADWLLGKAIASEANSNLSPDTPGNLFNTLTETLDNIKSNADIVRICSNSGLSNVDHVHKLLVYARNRLDKQNAVPDKFTNEETQELKGQSKLCGWVIRIVKDMEERLSFGIQRTNIDEDQVNGTNNFGEIRELVTYLAELEKLYKTYNCKLKLEELKKATPRSIIFNLLENIKAAELIPSVVNSSIRKYMTDYGVSDDKVFSEYIKEWLDKISYNSLPGALWETRAVAVVNVIRNNQYVIEATMEIMRHAGLPWSDNVKALVENSMTIDHPKKLEIENEYRLIEVKEICQKYGIDNFNISDINQAERTLLRICHADTSFQMKLLDAKKSSESIELLKVLPSEDLPSVIREFFQWIAIVLNDEPHPDLNDTEERKAILETTLVVLKYLLSFDCSLNHEELKEMEDTFRAVLKIQTKFGIDLSLIHYENPDYREIIFNNLFIKSTDHFIEGSLRKDDPSSDHDSKRQLFMPFFTDDGLVLKSSIVAPMLARYMISVIPTIEESGCKNYYQDRIQGKFQNGLDPLTETFHFDSITKMCTASKNLIDYLRENNLVALAFQVTNQTIEACAQHLTLNSHIQNMEVKGSLSELLDQYINEEFSPKLLDFAFFLTRKICYRCSDDIELAFSYATSLPANIACNKLKELCDSVERSYRKLRVVSVLGILFTNFYSCPTDTKLVFKRFYLEAKWCRLLSELKIVLSPNFATKERMTGGQRRVYESQIKLIISEIDSSESAANTLIEVFKKLNFYDYEHATFILALLTRFCSQTEAVDIGRAQRLLDYLIEYKRTFEPSQYELSFTLDTDSRQVQESDNITSLVLDPLARQRLPLHPLLYGDQWKIISPELHYSTIGKLIPIGKLLNMSTDQMLANGIQNTISKASDSLLTLDSDNHYFAEQIEELLQQIESNEVLIATAYNVIKQLPLVPLKIKLMKFCVKITEIWKASTKDKVEKRKAQLSNTKLMEKWCYESTRYQLCIAKLDIEPYNSLVNKPSQLIRELYNHQCISLLTKDRETKVPDIHGITSAIAQINGIDIIKMRMQLIERWLAVPDESTFYTEDETDYNNSKDEPLANSDLLSMIYMAALDEHQILHSVEAFRKCDKDGLIRGILRNYSDEPKIHKLRHTICEIATIPCLRQLNCLIKVWSVVIANIYVGNDVDMKKKELERVAQLLKWCPQLAEIDLTKFSADLESVGCYTLALDTIITMPKSKHTNIKIKVLLDKYCMQILDGLSDASNFPLQIGKLQRTIFAYINENQLFEEIYRTKYFDSFIDFLLESGDVKAIVVKSVEIGRQAILLLNQTTEAIQLVSAYTSRCDKNDYLEYINRSLPSNGTDLLKKFLKFHGVDAMEPSS</sequence>
<dbReference type="InterPro" id="IPR055403">
    <property type="entry name" value="ARM_KNTC1_1st"/>
</dbReference>
<protein>
    <recommendedName>
        <fullName evidence="8">RZZ complex subunit KNTC1/ROD C-terminal domain-containing protein</fullName>
    </recommendedName>
</protein>
<feature type="domain" description="KNTC1 N-terminal" evidence="2">
    <location>
        <begin position="96"/>
        <end position="363"/>
    </location>
</feature>
<feature type="domain" description="RZZ complex subunit KNTC1/ROD C-terminal" evidence="1">
    <location>
        <begin position="1227"/>
        <end position="1477"/>
    </location>
</feature>
<evidence type="ECO:0000259" key="3">
    <source>
        <dbReference type="Pfam" id="PF24515"/>
    </source>
</evidence>
<feature type="domain" description="KNTC1 third ARM-repeats" evidence="3">
    <location>
        <begin position="1020"/>
        <end position="1118"/>
    </location>
</feature>
<dbReference type="InterPro" id="IPR055402">
    <property type="entry name" value="KNTC1_N"/>
</dbReference>
<evidence type="ECO:0000259" key="4">
    <source>
        <dbReference type="Pfam" id="PF24516"/>
    </source>
</evidence>
<dbReference type="HOGENOM" id="CLU_231522_0_0_1"/>
<feature type="domain" description="RZZ complex subunit KNTC1/ROD C-terminal" evidence="1">
    <location>
        <begin position="1527"/>
        <end position="1636"/>
    </location>
</feature>
<dbReference type="Pfam" id="PF24516">
    <property type="entry name" value="ARM_KNTC1_2nd"/>
    <property type="match status" value="1"/>
</dbReference>
<dbReference type="PANTHER" id="PTHR15688">
    <property type="entry name" value="KINETOCHORE-ASSOCIATED PROTEIN 1"/>
    <property type="match status" value="1"/>
</dbReference>
<feature type="domain" description="KNTC1 second ARM-repeats" evidence="4">
    <location>
        <begin position="615"/>
        <end position="736"/>
    </location>
</feature>
<gene>
    <name evidence="6" type="ORF">TRIADDRAFT_59782</name>
</gene>
<dbReference type="GO" id="GO:0005828">
    <property type="term" value="C:kinetochore microtubule"/>
    <property type="evidence" value="ECO:0000318"/>
    <property type="project" value="GO_Central"/>
</dbReference>
<dbReference type="Pfam" id="PF24506">
    <property type="entry name" value="KNTC1_N"/>
    <property type="match status" value="1"/>
</dbReference>
<dbReference type="InterPro" id="IPR019527">
    <property type="entry name" value="RZZ-complex_KNTC1/ROD_C"/>
</dbReference>
<dbReference type="InterPro" id="IPR055404">
    <property type="entry name" value="ARM_KNTC1_2nd"/>
</dbReference>
<dbReference type="Proteomes" id="UP000009022">
    <property type="component" value="Unassembled WGS sequence"/>
</dbReference>
<dbReference type="KEGG" id="tad:TRIADDRAFT_59782"/>
<dbReference type="OrthoDB" id="343783at2759"/>
<dbReference type="STRING" id="10228.B3S6F0"/>
<dbReference type="eggNOG" id="KOG4256">
    <property type="taxonomic scope" value="Eukaryota"/>
</dbReference>
<dbReference type="GO" id="GO:0007094">
    <property type="term" value="P:mitotic spindle assembly checkpoint signaling"/>
    <property type="evidence" value="ECO:0000318"/>
    <property type="project" value="GO_Central"/>
</dbReference>
<dbReference type="RefSeq" id="XP_002115895.1">
    <property type="nucleotide sequence ID" value="XM_002115859.1"/>
</dbReference>
<evidence type="ECO:0008006" key="8">
    <source>
        <dbReference type="Google" id="ProtNLM"/>
    </source>
</evidence>
<organism evidence="6 7">
    <name type="scientific">Trichoplax adhaerens</name>
    <name type="common">Trichoplax reptans</name>
    <dbReference type="NCBI Taxonomy" id="10228"/>
    <lineage>
        <taxon>Eukaryota</taxon>
        <taxon>Metazoa</taxon>
        <taxon>Placozoa</taxon>
        <taxon>Uniplacotomia</taxon>
        <taxon>Trichoplacea</taxon>
        <taxon>Trichoplacidae</taxon>
        <taxon>Trichoplax</taxon>
    </lineage>
</organism>
<reference evidence="6 7" key="1">
    <citation type="journal article" date="2008" name="Nature">
        <title>The Trichoplax genome and the nature of placozoans.</title>
        <authorList>
            <person name="Srivastava M."/>
            <person name="Begovic E."/>
            <person name="Chapman J."/>
            <person name="Putnam N.H."/>
            <person name="Hellsten U."/>
            <person name="Kawashima T."/>
            <person name="Kuo A."/>
            <person name="Mitros T."/>
            <person name="Salamov A."/>
            <person name="Carpenter M.L."/>
            <person name="Signorovitch A.Y."/>
            <person name="Moreno M.A."/>
            <person name="Kamm K."/>
            <person name="Grimwood J."/>
            <person name="Schmutz J."/>
            <person name="Shapiro H."/>
            <person name="Grigoriev I.V."/>
            <person name="Buss L.W."/>
            <person name="Schierwater B."/>
            <person name="Dellaporta S.L."/>
            <person name="Rokhsar D.S."/>
        </authorList>
    </citation>
    <scope>NUCLEOTIDE SEQUENCE [LARGE SCALE GENOMIC DNA]</scope>
    <source>
        <strain evidence="6 7">Grell-BS-1999</strain>
    </source>
</reference>
<dbReference type="OMA" id="KXAISLV"/>
<dbReference type="Pfam" id="PF24520">
    <property type="entry name" value="ARM_KNTC1_1st"/>
    <property type="match status" value="1"/>
</dbReference>